<dbReference type="AlphaFoldDB" id="A0A642C1M8"/>
<dbReference type="Proteomes" id="UP000435985">
    <property type="component" value="Unassembled WGS sequence"/>
</dbReference>
<name>A0A642C1M8_BACOV</name>
<organism evidence="1 2">
    <name type="scientific">Bacteroides ovatus</name>
    <dbReference type="NCBI Taxonomy" id="28116"/>
    <lineage>
        <taxon>Bacteria</taxon>
        <taxon>Pseudomonadati</taxon>
        <taxon>Bacteroidota</taxon>
        <taxon>Bacteroidia</taxon>
        <taxon>Bacteroidales</taxon>
        <taxon>Bacteroidaceae</taxon>
        <taxon>Bacteroides</taxon>
    </lineage>
</organism>
<reference evidence="1 2" key="1">
    <citation type="journal article" date="2019" name="Nat. Med.">
        <title>A library of human gut bacterial isolates paired with longitudinal multiomics data enables mechanistic microbiome research.</title>
        <authorList>
            <person name="Poyet M."/>
            <person name="Groussin M."/>
            <person name="Gibbons S.M."/>
            <person name="Avila-Pacheco J."/>
            <person name="Jiang X."/>
            <person name="Kearney S.M."/>
            <person name="Perrotta A.R."/>
            <person name="Berdy B."/>
            <person name="Zhao S."/>
            <person name="Lieberman T.D."/>
            <person name="Swanson P.K."/>
            <person name="Smith M."/>
            <person name="Roesemann S."/>
            <person name="Alexander J.E."/>
            <person name="Rich S.A."/>
            <person name="Livny J."/>
            <person name="Vlamakis H."/>
            <person name="Clish C."/>
            <person name="Bullock K."/>
            <person name="Deik A."/>
            <person name="Scott J."/>
            <person name="Pierce K.A."/>
            <person name="Xavier R.J."/>
            <person name="Alm E.J."/>
        </authorList>
    </citation>
    <scope>NUCLEOTIDE SEQUENCE [LARGE SCALE GENOMIC DNA]</scope>
    <source>
        <strain evidence="1 2">BIOML-A14</strain>
    </source>
</reference>
<evidence type="ECO:0000313" key="1">
    <source>
        <dbReference type="EMBL" id="KAA4643628.1"/>
    </source>
</evidence>
<sequence length="89" mass="10722">VYYQGKLVDPDYVAKNYIFKWTRYHLPDMENEVIDWWKEQRDNEGNIVQQEIDRSKPSITLNYGISGQDCFMCELLNGNMFPYEFPLIF</sequence>
<accession>A0A642C1M8</accession>
<protein>
    <submittedName>
        <fullName evidence="1">Uncharacterized protein</fullName>
    </submittedName>
</protein>
<gene>
    <name evidence="1" type="ORF">F3B98_33820</name>
</gene>
<evidence type="ECO:0000313" key="2">
    <source>
        <dbReference type="Proteomes" id="UP000435985"/>
    </source>
</evidence>
<feature type="non-terminal residue" evidence="1">
    <location>
        <position position="1"/>
    </location>
</feature>
<dbReference type="EMBL" id="VWFO01000819">
    <property type="protein sequence ID" value="KAA4643628.1"/>
    <property type="molecule type" value="Genomic_DNA"/>
</dbReference>
<proteinExistence type="predicted"/>
<comment type="caution">
    <text evidence="1">The sequence shown here is derived from an EMBL/GenBank/DDBJ whole genome shotgun (WGS) entry which is preliminary data.</text>
</comment>